<keyword evidence="1" id="KW-0472">Membrane</keyword>
<accession>A0ABQ1FE66</accession>
<keyword evidence="1" id="KW-1133">Transmembrane helix</keyword>
<gene>
    <name evidence="3" type="ORF">GCM10010923_18540</name>
</gene>
<proteinExistence type="predicted"/>
<dbReference type="EMBL" id="BMID01000001">
    <property type="protein sequence ID" value="GGA08579.1"/>
    <property type="molecule type" value="Genomic_DNA"/>
</dbReference>
<dbReference type="Gene3D" id="1.20.120.1220">
    <property type="match status" value="1"/>
</dbReference>
<evidence type="ECO:0000313" key="3">
    <source>
        <dbReference type="EMBL" id="GGA08579.1"/>
    </source>
</evidence>
<sequence length="180" mass="19400">MDNETISYALLMGLAIALVVAIATDLTRRKIYNWNTFPIVLAAPAWWWAAGFDPWPGMAIQVALAVGIFLFGALLFAIGAMAAGDTKLMTGIALWFPPMVFLEYFVFVALFGGVVTLVFGGLHIIRRKHLRSGDELADDPTVGTIGGGNPVKGPKILIPYGIAVALAGLWILFSKYPVFS</sequence>
<keyword evidence="1" id="KW-0812">Transmembrane</keyword>
<feature type="transmembrane region" description="Helical" evidence="1">
    <location>
        <begin position="62"/>
        <end position="83"/>
    </location>
</feature>
<feature type="domain" description="Prepilin type IV endopeptidase peptidase" evidence="2">
    <location>
        <begin position="14"/>
        <end position="116"/>
    </location>
</feature>
<feature type="transmembrane region" description="Helical" evidence="1">
    <location>
        <begin position="31"/>
        <end position="50"/>
    </location>
</feature>
<evidence type="ECO:0000256" key="1">
    <source>
        <dbReference type="SAM" id="Phobius"/>
    </source>
</evidence>
<protein>
    <recommendedName>
        <fullName evidence="2">Prepilin type IV endopeptidase peptidase domain-containing protein</fullName>
    </recommendedName>
</protein>
<dbReference type="Pfam" id="PF01478">
    <property type="entry name" value="Peptidase_A24"/>
    <property type="match status" value="1"/>
</dbReference>
<organism evidence="3 4">
    <name type="scientific">Blastomonas marina</name>
    <dbReference type="NCBI Taxonomy" id="1867408"/>
    <lineage>
        <taxon>Bacteria</taxon>
        <taxon>Pseudomonadati</taxon>
        <taxon>Pseudomonadota</taxon>
        <taxon>Alphaproteobacteria</taxon>
        <taxon>Sphingomonadales</taxon>
        <taxon>Sphingomonadaceae</taxon>
        <taxon>Blastomonas</taxon>
    </lineage>
</organism>
<comment type="caution">
    <text evidence="3">The sequence shown here is derived from an EMBL/GenBank/DDBJ whole genome shotgun (WGS) entry which is preliminary data.</text>
</comment>
<evidence type="ECO:0000259" key="2">
    <source>
        <dbReference type="Pfam" id="PF01478"/>
    </source>
</evidence>
<dbReference type="RefSeq" id="WP_188642425.1">
    <property type="nucleotide sequence ID" value="NZ_BMID01000001.1"/>
</dbReference>
<dbReference type="Proteomes" id="UP000603317">
    <property type="component" value="Unassembled WGS sequence"/>
</dbReference>
<reference evidence="4" key="1">
    <citation type="journal article" date="2019" name="Int. J. Syst. Evol. Microbiol.">
        <title>The Global Catalogue of Microorganisms (GCM) 10K type strain sequencing project: providing services to taxonomists for standard genome sequencing and annotation.</title>
        <authorList>
            <consortium name="The Broad Institute Genomics Platform"/>
            <consortium name="The Broad Institute Genome Sequencing Center for Infectious Disease"/>
            <person name="Wu L."/>
            <person name="Ma J."/>
        </authorList>
    </citation>
    <scope>NUCLEOTIDE SEQUENCE [LARGE SCALE GENOMIC DNA]</scope>
    <source>
        <strain evidence="4">CGMCC 1.15297</strain>
    </source>
</reference>
<feature type="transmembrane region" description="Helical" evidence="1">
    <location>
        <begin position="6"/>
        <end position="24"/>
    </location>
</feature>
<feature type="transmembrane region" description="Helical" evidence="1">
    <location>
        <begin position="156"/>
        <end position="173"/>
    </location>
</feature>
<keyword evidence="4" id="KW-1185">Reference proteome</keyword>
<feature type="transmembrane region" description="Helical" evidence="1">
    <location>
        <begin position="104"/>
        <end position="125"/>
    </location>
</feature>
<dbReference type="InterPro" id="IPR000045">
    <property type="entry name" value="Prepilin_IV_endopep_pep"/>
</dbReference>
<name>A0ABQ1FE66_9SPHN</name>
<evidence type="ECO:0000313" key="4">
    <source>
        <dbReference type="Proteomes" id="UP000603317"/>
    </source>
</evidence>